<comment type="caution">
    <text evidence="2">The sequence shown here is derived from an EMBL/GenBank/DDBJ whole genome shotgun (WGS) entry which is preliminary data.</text>
</comment>
<evidence type="ECO:0000259" key="1">
    <source>
        <dbReference type="SMART" id="SM00894"/>
    </source>
</evidence>
<keyword evidence="3" id="KW-1185">Reference proteome</keyword>
<dbReference type="InterPro" id="IPR008613">
    <property type="entry name" value="Excalibur_Ca-bd_domain"/>
</dbReference>
<dbReference type="SMART" id="SM00894">
    <property type="entry name" value="Excalibur"/>
    <property type="match status" value="1"/>
</dbReference>
<accession>A0ABU9IAI2</accession>
<dbReference type="Pfam" id="PF05901">
    <property type="entry name" value="Excalibur"/>
    <property type="match status" value="1"/>
</dbReference>
<reference evidence="2 3" key="1">
    <citation type="submission" date="2024-04" db="EMBL/GenBank/DDBJ databases">
        <title>Aurantiacibacter sp. DGU6 16S ribosomal RNA gene Genome sequencing and assembly.</title>
        <authorList>
            <person name="Park S."/>
        </authorList>
    </citation>
    <scope>NUCLEOTIDE SEQUENCE [LARGE SCALE GENOMIC DNA]</scope>
    <source>
        <strain evidence="2 3">DGU6</strain>
    </source>
</reference>
<dbReference type="EMBL" id="JBBYHV010000001">
    <property type="protein sequence ID" value="MEL1249084.1"/>
    <property type="molecule type" value="Genomic_DNA"/>
</dbReference>
<evidence type="ECO:0000313" key="3">
    <source>
        <dbReference type="Proteomes" id="UP001497045"/>
    </source>
</evidence>
<sequence>MSFVARGAHQGLTLCWQRGYIGQYQGGQPMVAHRSRSGGHGRMAAMLLGAAVVGGSGGYLLSASDEPTEDVAQAAPQQLMSTDVYYRYCDDARAAGAAPIYRGEPGYRDALDADNDGVACEPYRGQ</sequence>
<name>A0ABU9IAI2_9SPHN</name>
<proteinExistence type="predicted"/>
<organism evidence="2 3">
    <name type="scientific">Aurantiacibacter gilvus</name>
    <dbReference type="NCBI Taxonomy" id="3139141"/>
    <lineage>
        <taxon>Bacteria</taxon>
        <taxon>Pseudomonadati</taxon>
        <taxon>Pseudomonadota</taxon>
        <taxon>Alphaproteobacteria</taxon>
        <taxon>Sphingomonadales</taxon>
        <taxon>Erythrobacteraceae</taxon>
        <taxon>Aurantiacibacter</taxon>
    </lineage>
</organism>
<feature type="domain" description="Excalibur calcium-binding" evidence="1">
    <location>
        <begin position="85"/>
        <end position="121"/>
    </location>
</feature>
<protein>
    <submittedName>
        <fullName evidence="2">Excalibur calcium-binding domain-containing protein</fullName>
    </submittedName>
</protein>
<evidence type="ECO:0000313" key="2">
    <source>
        <dbReference type="EMBL" id="MEL1249084.1"/>
    </source>
</evidence>
<gene>
    <name evidence="2" type="ORF">AAEO60_00210</name>
</gene>
<dbReference type="RefSeq" id="WP_341671625.1">
    <property type="nucleotide sequence ID" value="NZ_JBBYHV010000001.1"/>
</dbReference>
<dbReference type="Proteomes" id="UP001497045">
    <property type="component" value="Unassembled WGS sequence"/>
</dbReference>